<feature type="compositionally biased region" description="Basic and acidic residues" evidence="1">
    <location>
        <begin position="148"/>
        <end position="184"/>
    </location>
</feature>
<dbReference type="Gene3D" id="2.30.29.30">
    <property type="entry name" value="Pleckstrin-homology domain (PH domain)/Phosphotyrosine-binding domain (PTB)"/>
    <property type="match status" value="1"/>
</dbReference>
<dbReference type="InterPro" id="IPR001849">
    <property type="entry name" value="PH_domain"/>
</dbReference>
<keyword evidence="4" id="KW-1185">Reference proteome</keyword>
<gene>
    <name evidence="3" type="ORF">CC86DRAFT_370109</name>
</gene>
<dbReference type="EMBL" id="MU006225">
    <property type="protein sequence ID" value="KAF2827034.1"/>
    <property type="molecule type" value="Genomic_DNA"/>
</dbReference>
<evidence type="ECO:0000256" key="1">
    <source>
        <dbReference type="SAM" id="MobiDB-lite"/>
    </source>
</evidence>
<feature type="region of interest" description="Disordered" evidence="1">
    <location>
        <begin position="584"/>
        <end position="610"/>
    </location>
</feature>
<evidence type="ECO:0000313" key="4">
    <source>
        <dbReference type="Proteomes" id="UP000799424"/>
    </source>
</evidence>
<feature type="compositionally biased region" description="Polar residues" evidence="1">
    <location>
        <begin position="101"/>
        <end position="124"/>
    </location>
</feature>
<dbReference type="InterPro" id="IPR011993">
    <property type="entry name" value="PH-like_dom_sf"/>
</dbReference>
<feature type="region of interest" description="Disordered" evidence="1">
    <location>
        <begin position="658"/>
        <end position="807"/>
    </location>
</feature>
<feature type="compositionally biased region" description="Low complexity" evidence="1">
    <location>
        <begin position="1"/>
        <end position="13"/>
    </location>
</feature>
<feature type="region of interest" description="Disordered" evidence="1">
    <location>
        <begin position="198"/>
        <end position="320"/>
    </location>
</feature>
<feature type="domain" description="PH" evidence="2">
    <location>
        <begin position="464"/>
        <end position="568"/>
    </location>
</feature>
<sequence>MATETVPPTTATAKRVSRYRSVRRAQEQQTQQQSPPPVPAVPALPPMLAEPEMQAPKDAQISRSMSRYHRRPPTSHATTPAVPALRSNTLPAHPAPPIAQPSPTSRYRAISSPQHASHSTNTAQHRPRTAKRTDNSTSASASSQSRSPRADDSARELLQKERERQRLLKERYDAEARAHREAKQAELDRLESLRREEEEAALLQAQQEAEEADMLRRQKDEQRAEHERGKRLRKAEAQKILQQREDEARKAKEAERERRARHDEEKTRKAKIEAERPRQAPSSSPPVSPPRHDTNFGLFKRRKDDGLTQEAPGEPSRAPRLSLHLGDHEAETIRPGGGGAVLGIDAPTSAVNAGDRRVTVVCGKKRILLPVTPTTTPLDLIKTAATILTEPIDVRTAVMQELFVKVSIVRPLRNYEYVRDVMNSWDADNQNELTIIDSELDGIDQDDLLAYKVPETRPEGMSCFIQYSSRPGKWSKRYLTLRADGQLVLAKNEKVKEKDQENVLTMTDYDIYTVTQKKLARVKPPKKICFAVKSLQKSNIFADESQYVHFFCTNDRNTATMFYKALQQWRSWYLKYQKGEGLKKKAPAQRKLSGGESGPHASSHNRGESVGSHYQLGAFSSLLDLEDFNKKLDSIEVHKPGEFPEDKPLSGLDTRAMHARKKSLRVKQPPPSAFNRSAPALDTSSQNLARQNSTRRSLDQTEEETFASGGLLGRTYTHRQREVQNREQKQNGPFTEGPSLISGMDRLAAVNNDSGLNRSSSVRSSQHKRNSSDLRRTASKRVPGMPEPLIDLTPAYRPPPQHANKGRGYNPGATAGPLVESATSIEEAIKLPPSQDWRARPTTQGRGAHGTYGTGNFERTRSLKGRGEPLAAYTVNNHSGAPDDDREAFTGGLLAQAGYSQGFAPVGRGVMDGSKATGPMIDLREGHQIVPGSLLAALPDSNAPVIDRSAR</sequence>
<protein>
    <recommendedName>
        <fullName evidence="2">PH domain-containing protein</fullName>
    </recommendedName>
</protein>
<name>A0A6A7A2K5_9PLEO</name>
<reference evidence="3" key="1">
    <citation type="journal article" date="2020" name="Stud. Mycol.">
        <title>101 Dothideomycetes genomes: a test case for predicting lifestyles and emergence of pathogens.</title>
        <authorList>
            <person name="Haridas S."/>
            <person name="Albert R."/>
            <person name="Binder M."/>
            <person name="Bloem J."/>
            <person name="Labutti K."/>
            <person name="Salamov A."/>
            <person name="Andreopoulos B."/>
            <person name="Baker S."/>
            <person name="Barry K."/>
            <person name="Bills G."/>
            <person name="Bluhm B."/>
            <person name="Cannon C."/>
            <person name="Castanera R."/>
            <person name="Culley D."/>
            <person name="Daum C."/>
            <person name="Ezra D."/>
            <person name="Gonzalez J."/>
            <person name="Henrissat B."/>
            <person name="Kuo A."/>
            <person name="Liang C."/>
            <person name="Lipzen A."/>
            <person name="Lutzoni F."/>
            <person name="Magnuson J."/>
            <person name="Mondo S."/>
            <person name="Nolan M."/>
            <person name="Ohm R."/>
            <person name="Pangilinan J."/>
            <person name="Park H.-J."/>
            <person name="Ramirez L."/>
            <person name="Alfaro M."/>
            <person name="Sun H."/>
            <person name="Tritt A."/>
            <person name="Yoshinaga Y."/>
            <person name="Zwiers L.-H."/>
            <person name="Turgeon B."/>
            <person name="Goodwin S."/>
            <person name="Spatafora J."/>
            <person name="Crous P."/>
            <person name="Grigoriev I."/>
        </authorList>
    </citation>
    <scope>NUCLEOTIDE SEQUENCE</scope>
    <source>
        <strain evidence="3">CBS 113818</strain>
    </source>
</reference>
<dbReference type="SUPFAM" id="SSF50729">
    <property type="entry name" value="PH domain-like"/>
    <property type="match status" value="1"/>
</dbReference>
<feature type="compositionally biased region" description="Low complexity" evidence="1">
    <location>
        <begin position="754"/>
        <end position="764"/>
    </location>
</feature>
<dbReference type="AlphaFoldDB" id="A0A6A7A2K5"/>
<organism evidence="3 4">
    <name type="scientific">Ophiobolus disseminans</name>
    <dbReference type="NCBI Taxonomy" id="1469910"/>
    <lineage>
        <taxon>Eukaryota</taxon>
        <taxon>Fungi</taxon>
        <taxon>Dikarya</taxon>
        <taxon>Ascomycota</taxon>
        <taxon>Pezizomycotina</taxon>
        <taxon>Dothideomycetes</taxon>
        <taxon>Pleosporomycetidae</taxon>
        <taxon>Pleosporales</taxon>
        <taxon>Pleosporineae</taxon>
        <taxon>Phaeosphaeriaceae</taxon>
        <taxon>Ophiobolus</taxon>
    </lineage>
</organism>
<dbReference type="PANTHER" id="PTHR38700">
    <property type="entry name" value="YALI0E22418P"/>
    <property type="match status" value="1"/>
</dbReference>
<feature type="compositionally biased region" description="Polar residues" evidence="1">
    <location>
        <begin position="682"/>
        <end position="695"/>
    </location>
</feature>
<dbReference type="OrthoDB" id="43122at2759"/>
<evidence type="ECO:0000259" key="2">
    <source>
        <dbReference type="Pfam" id="PF00169"/>
    </source>
</evidence>
<proteinExistence type="predicted"/>
<feature type="region of interest" description="Disordered" evidence="1">
    <location>
        <begin position="1"/>
        <end position="184"/>
    </location>
</feature>
<dbReference type="Pfam" id="PF00169">
    <property type="entry name" value="PH"/>
    <property type="match status" value="1"/>
</dbReference>
<dbReference type="Proteomes" id="UP000799424">
    <property type="component" value="Unassembled WGS sequence"/>
</dbReference>
<accession>A0A6A7A2K5</accession>
<feature type="compositionally biased region" description="Pro residues" evidence="1">
    <location>
        <begin position="34"/>
        <end position="45"/>
    </location>
</feature>
<dbReference type="PANTHER" id="PTHR38700:SF1">
    <property type="entry name" value="PH DOMAIN-CONTAINING PROTEIN"/>
    <property type="match status" value="1"/>
</dbReference>
<feature type="region of interest" description="Disordered" evidence="1">
    <location>
        <begin position="829"/>
        <end position="862"/>
    </location>
</feature>
<feature type="compositionally biased region" description="Low complexity" evidence="1">
    <location>
        <begin position="135"/>
        <end position="147"/>
    </location>
</feature>
<feature type="compositionally biased region" description="Basic and acidic residues" evidence="1">
    <location>
        <begin position="213"/>
        <end position="278"/>
    </location>
</feature>
<feature type="compositionally biased region" description="Basic and acidic residues" evidence="1">
    <location>
        <begin position="719"/>
        <end position="729"/>
    </location>
</feature>
<evidence type="ECO:0000313" key="3">
    <source>
        <dbReference type="EMBL" id="KAF2827034.1"/>
    </source>
</evidence>